<organism evidence="1 2">
    <name type="scientific">Hirundo rustica rustica</name>
    <dbReference type="NCBI Taxonomy" id="333673"/>
    <lineage>
        <taxon>Eukaryota</taxon>
        <taxon>Metazoa</taxon>
        <taxon>Chordata</taxon>
        <taxon>Craniata</taxon>
        <taxon>Vertebrata</taxon>
        <taxon>Euteleostomi</taxon>
        <taxon>Archelosauria</taxon>
        <taxon>Archosauria</taxon>
        <taxon>Dinosauria</taxon>
        <taxon>Saurischia</taxon>
        <taxon>Theropoda</taxon>
        <taxon>Coelurosauria</taxon>
        <taxon>Aves</taxon>
        <taxon>Neognathae</taxon>
        <taxon>Neoaves</taxon>
        <taxon>Telluraves</taxon>
        <taxon>Australaves</taxon>
        <taxon>Passeriformes</taxon>
        <taxon>Sylvioidea</taxon>
        <taxon>Hirundinidae</taxon>
        <taxon>Hirundo</taxon>
    </lineage>
</organism>
<dbReference type="AlphaFoldDB" id="A0A3M0JZB1"/>
<sequence>MSKNVQKCLSTVTEDVHWSVGVGSEGKMGFLGFEHGLGSVANLIPEENAGITQVSRMMNAREAILAVWRDSEIPYVGFNPRHLDVPFVLGYGSVVGFVSLMELQLLELYQGVPGDVLFTLTKIKAMKEDEGHNAVFLLL</sequence>
<evidence type="ECO:0000313" key="2">
    <source>
        <dbReference type="Proteomes" id="UP000269221"/>
    </source>
</evidence>
<evidence type="ECO:0000313" key="1">
    <source>
        <dbReference type="EMBL" id="RMC06185.1"/>
    </source>
</evidence>
<name>A0A3M0JZB1_HIRRU</name>
<reference evidence="1 2" key="1">
    <citation type="submission" date="2018-07" db="EMBL/GenBank/DDBJ databases">
        <title>A high quality draft genome assembly of the barn swallow (H. rustica rustica).</title>
        <authorList>
            <person name="Formenti G."/>
            <person name="Chiara M."/>
            <person name="Poveda L."/>
            <person name="Francoijs K.-J."/>
            <person name="Bonisoli-Alquati A."/>
            <person name="Canova L."/>
            <person name="Gianfranceschi L."/>
            <person name="Horner D.S."/>
            <person name="Saino N."/>
        </authorList>
    </citation>
    <scope>NUCLEOTIDE SEQUENCE [LARGE SCALE GENOMIC DNA]</scope>
    <source>
        <strain evidence="1">Chelidonia</strain>
        <tissue evidence="1">Blood</tissue>
    </source>
</reference>
<protein>
    <submittedName>
        <fullName evidence="1">Uncharacterized protein</fullName>
    </submittedName>
</protein>
<gene>
    <name evidence="1" type="ORF">DUI87_15615</name>
</gene>
<accession>A0A3M0JZB1</accession>
<comment type="caution">
    <text evidence="1">The sequence shown here is derived from an EMBL/GenBank/DDBJ whole genome shotgun (WGS) entry which is preliminary data.</text>
</comment>
<keyword evidence="2" id="KW-1185">Reference proteome</keyword>
<proteinExistence type="predicted"/>
<dbReference type="Proteomes" id="UP000269221">
    <property type="component" value="Unassembled WGS sequence"/>
</dbReference>
<dbReference type="EMBL" id="QRBI01000120">
    <property type="protein sequence ID" value="RMC06185.1"/>
    <property type="molecule type" value="Genomic_DNA"/>
</dbReference>